<feature type="signal peptide" evidence="1">
    <location>
        <begin position="1"/>
        <end position="20"/>
    </location>
</feature>
<name>A0A1H9HGW5_9RHOB</name>
<gene>
    <name evidence="2" type="ORF">SAMN04488092_109119</name>
</gene>
<reference evidence="2 3" key="1">
    <citation type="submission" date="2016-10" db="EMBL/GenBank/DDBJ databases">
        <authorList>
            <person name="de Groot N.N."/>
        </authorList>
    </citation>
    <scope>NUCLEOTIDE SEQUENCE [LARGE SCALE GENOMIC DNA]</scope>
    <source>
        <strain evidence="2 3">DSM 22007</strain>
    </source>
</reference>
<dbReference type="EMBL" id="FOEP01000009">
    <property type="protein sequence ID" value="SEQ61603.1"/>
    <property type="molecule type" value="Genomic_DNA"/>
</dbReference>
<dbReference type="AlphaFoldDB" id="A0A1H9HGW5"/>
<keyword evidence="3" id="KW-1185">Reference proteome</keyword>
<dbReference type="STRING" id="657014.SAMN04488092_109119"/>
<organism evidence="2 3">
    <name type="scientific">Thalassovita taeanensis</name>
    <dbReference type="NCBI Taxonomy" id="657014"/>
    <lineage>
        <taxon>Bacteria</taxon>
        <taxon>Pseudomonadati</taxon>
        <taxon>Pseudomonadota</taxon>
        <taxon>Alphaproteobacteria</taxon>
        <taxon>Rhodobacterales</taxon>
        <taxon>Roseobacteraceae</taxon>
        <taxon>Thalassovita</taxon>
    </lineage>
</organism>
<dbReference type="Proteomes" id="UP000198634">
    <property type="component" value="Unassembled WGS sequence"/>
</dbReference>
<evidence type="ECO:0000256" key="1">
    <source>
        <dbReference type="SAM" id="SignalP"/>
    </source>
</evidence>
<evidence type="ECO:0000313" key="3">
    <source>
        <dbReference type="Proteomes" id="UP000198634"/>
    </source>
</evidence>
<accession>A0A1H9HGW5</accession>
<evidence type="ECO:0000313" key="2">
    <source>
        <dbReference type="EMBL" id="SEQ61603.1"/>
    </source>
</evidence>
<feature type="chain" id="PRO_5009300972" evidence="1">
    <location>
        <begin position="21"/>
        <end position="88"/>
    </location>
</feature>
<sequence>MNRFLTLTAACLVATASVAAAQGGPDQWSNADTTQAQVTRAATQGCGHTAVVPAYVSEAFAGPEAATDASTPATVFCSTAPLTADTPR</sequence>
<dbReference type="RefSeq" id="WP_139246441.1">
    <property type="nucleotide sequence ID" value="NZ_FOEP01000009.1"/>
</dbReference>
<keyword evidence="1" id="KW-0732">Signal</keyword>
<protein>
    <submittedName>
        <fullName evidence="2">Uncharacterized protein</fullName>
    </submittedName>
</protein>
<proteinExistence type="predicted"/>